<keyword evidence="2" id="KW-0966">Cell projection</keyword>
<accession>A0ABT7SRX3</accession>
<dbReference type="Gene3D" id="3.30.750.140">
    <property type="match status" value="1"/>
</dbReference>
<dbReference type="InterPro" id="IPR021136">
    <property type="entry name" value="Flagellar_hook_control-like_C"/>
</dbReference>
<dbReference type="Proteomes" id="UP001241056">
    <property type="component" value="Unassembled WGS sequence"/>
</dbReference>
<protein>
    <submittedName>
        <fullName evidence="2">Flagellar hook-length control protein FliK</fullName>
    </submittedName>
</protein>
<name>A0ABT7SRX3_9GAMM</name>
<dbReference type="InterPro" id="IPR038610">
    <property type="entry name" value="FliK-like_C_sf"/>
</dbReference>
<comment type="caution">
    <text evidence="2">The sequence shown here is derived from an EMBL/GenBank/DDBJ whole genome shotgun (WGS) entry which is preliminary data.</text>
</comment>
<organism evidence="2 3">
    <name type="scientific">Thiopseudomonas acetoxidans</name>
    <dbReference type="NCBI Taxonomy" id="3041622"/>
    <lineage>
        <taxon>Bacteria</taxon>
        <taxon>Pseudomonadati</taxon>
        <taxon>Pseudomonadota</taxon>
        <taxon>Gammaproteobacteria</taxon>
        <taxon>Pseudomonadales</taxon>
        <taxon>Pseudomonadaceae</taxon>
        <taxon>Thiopseudomonas</taxon>
    </lineage>
</organism>
<sequence>MPSEISTTHIQPTVSTPIRQTSVEAANVLRLLQDLPQSIVDGQKLQAQIVAAKQAGQVFEVLLKMALPDGKQTTLLAQANQILAPGQQVTLTAISQSQFTLTPALDKLAPALTRLDLAQLPSGTIIQAKVINLEPLAQGNFRATLSLNNTALAGQSAIIETPKALALNSVLTARVEGSFQLQFIPSSNTTDRLNIQQELLSQFNRQGSLGQALQQLQTVGSSTNLSSEGQKIVQQLLSNLPNISDKLTTAQLTELVKNSGTQLEQRLLTDATATQQDLKASLLRLIGQILPSQTGSNPLLTSAQASISSQALPQLLREIGGISLSQMREQALRFPLAKGVLQKLDNPNDLGALLRIAAAAISRLQTHQLSSLGQTYTTPEGTQLTTWQMEIPMRDQDTVIPLQLKFQQEQSNSEEQDEEKKAPIWRLELSFELEPLGPLHVQVNLKNEEISSKLWAEFAQTAVYVNKELHILRDKLLAAGLNIKELECLQGTPPAAPKAAIEQRWIDDLA</sequence>
<keyword evidence="2" id="KW-0969">Cilium</keyword>
<proteinExistence type="predicted"/>
<dbReference type="Pfam" id="PF02120">
    <property type="entry name" value="Flg_hook"/>
    <property type="match status" value="1"/>
</dbReference>
<evidence type="ECO:0000259" key="1">
    <source>
        <dbReference type="Pfam" id="PF02120"/>
    </source>
</evidence>
<reference evidence="2 3" key="1">
    <citation type="submission" date="2023-06" db="EMBL/GenBank/DDBJ databases">
        <title>Thiopseudomonas sp. CY1220 draft genome sequence.</title>
        <authorList>
            <person name="Zhao G."/>
            <person name="An M."/>
        </authorList>
    </citation>
    <scope>NUCLEOTIDE SEQUENCE [LARGE SCALE GENOMIC DNA]</scope>
    <source>
        <strain evidence="2 3">CY1220</strain>
    </source>
</reference>
<dbReference type="RefSeq" id="WP_289411757.1">
    <property type="nucleotide sequence ID" value="NZ_JAUCDY010000019.1"/>
</dbReference>
<dbReference type="EMBL" id="JAUCDY010000019">
    <property type="protein sequence ID" value="MDM7858906.1"/>
    <property type="molecule type" value="Genomic_DNA"/>
</dbReference>
<evidence type="ECO:0000313" key="2">
    <source>
        <dbReference type="EMBL" id="MDM7858906.1"/>
    </source>
</evidence>
<feature type="domain" description="Flagellar hook-length control protein-like C-terminal" evidence="1">
    <location>
        <begin position="416"/>
        <end position="495"/>
    </location>
</feature>
<keyword evidence="2" id="KW-0282">Flagellum</keyword>
<keyword evidence="3" id="KW-1185">Reference proteome</keyword>
<evidence type="ECO:0000313" key="3">
    <source>
        <dbReference type="Proteomes" id="UP001241056"/>
    </source>
</evidence>
<gene>
    <name evidence="2" type="ORF">QEZ41_11590</name>
</gene>